<dbReference type="InterPro" id="IPR008927">
    <property type="entry name" value="6-PGluconate_DH-like_C_sf"/>
</dbReference>
<evidence type="ECO:0000256" key="3">
    <source>
        <dbReference type="PIRSR" id="PIRSR000105-1"/>
    </source>
</evidence>
<dbReference type="GO" id="GO:0006635">
    <property type="term" value="P:fatty acid beta-oxidation"/>
    <property type="evidence" value="ECO:0007669"/>
    <property type="project" value="TreeGrafter"/>
</dbReference>
<dbReference type="FunFam" id="3.40.50.720:FF:000009">
    <property type="entry name" value="Fatty oxidation complex, alpha subunit"/>
    <property type="match status" value="1"/>
</dbReference>
<dbReference type="SUPFAM" id="SSF51735">
    <property type="entry name" value="NAD(P)-binding Rossmann-fold domains"/>
    <property type="match status" value="1"/>
</dbReference>
<feature type="binding site" evidence="4">
    <location>
        <position position="109"/>
    </location>
    <ligand>
        <name>NAD(+)</name>
        <dbReference type="ChEBI" id="CHEBI:57540"/>
    </ligand>
</feature>
<evidence type="ECO:0000256" key="1">
    <source>
        <dbReference type="ARBA" id="ARBA00009463"/>
    </source>
</evidence>
<dbReference type="Pfam" id="PF02737">
    <property type="entry name" value="3HCDH_N"/>
    <property type="match status" value="1"/>
</dbReference>
<feature type="binding site" evidence="4">
    <location>
        <position position="131"/>
    </location>
    <ligand>
        <name>NAD(+)</name>
        <dbReference type="ChEBI" id="CHEBI:57540"/>
    </ligand>
</feature>
<dbReference type="EC" id="1.1.1.157" evidence="7"/>
<dbReference type="Gene3D" id="3.40.50.720">
    <property type="entry name" value="NAD(P)-binding Rossmann-like Domain"/>
    <property type="match status" value="1"/>
</dbReference>
<keyword evidence="4" id="KW-0520">NAD</keyword>
<dbReference type="Pfam" id="PF00725">
    <property type="entry name" value="3HCDH"/>
    <property type="match status" value="1"/>
</dbReference>
<accession>A0A6J4VHW3</accession>
<dbReference type="SUPFAM" id="SSF48179">
    <property type="entry name" value="6-phosphogluconate dehydrogenase C-terminal domain-like"/>
    <property type="match status" value="1"/>
</dbReference>
<feature type="binding site" evidence="4">
    <location>
        <position position="155"/>
    </location>
    <ligand>
        <name>NAD(+)</name>
        <dbReference type="ChEBI" id="CHEBI:57540"/>
    </ligand>
</feature>
<evidence type="ECO:0000259" key="6">
    <source>
        <dbReference type="Pfam" id="PF02737"/>
    </source>
</evidence>
<protein>
    <submittedName>
        <fullName evidence="7">3-hydroxybutyryl-CoA dehydrogenase</fullName>
        <ecNumber evidence="7">1.1.1.157</ecNumber>
    </submittedName>
</protein>
<evidence type="ECO:0000256" key="4">
    <source>
        <dbReference type="PIRSR" id="PIRSR000105-2"/>
    </source>
</evidence>
<feature type="domain" description="3-hydroxyacyl-CoA dehydrogenase C-terminal" evidence="5">
    <location>
        <begin position="198"/>
        <end position="294"/>
    </location>
</feature>
<feature type="site" description="Important for catalytic activity" evidence="3">
    <location>
        <position position="152"/>
    </location>
</feature>
<dbReference type="PANTHER" id="PTHR48075">
    <property type="entry name" value="3-HYDROXYACYL-COA DEHYDROGENASE FAMILY PROTEIN"/>
    <property type="match status" value="1"/>
</dbReference>
<dbReference type="PROSITE" id="PS00067">
    <property type="entry name" value="3HCDH"/>
    <property type="match status" value="1"/>
</dbReference>
<evidence type="ECO:0000256" key="2">
    <source>
        <dbReference type="ARBA" id="ARBA00023002"/>
    </source>
</evidence>
<dbReference type="InterPro" id="IPR006176">
    <property type="entry name" value="3-OHacyl-CoA_DH_NAD-bd"/>
</dbReference>
<gene>
    <name evidence="7" type="ORF">AVDCRST_MAG59-4534</name>
</gene>
<dbReference type="AlphaFoldDB" id="A0A6J4VHW3"/>
<sequence>MTEQDTDRQSVRASTEIVLVIGAGTMGRGIAQAVAEAGHPTLLFDADQRNLEHGLAVLETAWERAVQKGKLASSDARAARTRLQPAQGLDEAAAAAIVIEAIFEDPEIKVTLFRELDAIVPESALLASNTSSISITRLAAAVKAPGSFLGLHFFNPVPVLPLVEVVRGLRTDEATVNRALGFVRGLGKTPVVVNDSPGFVVNRVLLPMINEAVLCLAEGVAGKEAIDEVMKLGASHPLGPLALADLIGLDVCLDIMRTLHRDLGDDKYRPAPLLARMVDAGKLGRKGGEGFYRYDR</sequence>
<feature type="binding site" evidence="4">
    <location>
        <position position="104"/>
    </location>
    <ligand>
        <name>NAD(+)</name>
        <dbReference type="ChEBI" id="CHEBI:57540"/>
    </ligand>
</feature>
<evidence type="ECO:0000313" key="7">
    <source>
        <dbReference type="EMBL" id="CAA9579279.1"/>
    </source>
</evidence>
<dbReference type="PIRSF" id="PIRSF000105">
    <property type="entry name" value="HCDH"/>
    <property type="match status" value="1"/>
</dbReference>
<dbReference type="InterPro" id="IPR022694">
    <property type="entry name" value="3-OHacyl-CoA_DH"/>
</dbReference>
<organism evidence="7">
    <name type="scientific">uncultured Thermomicrobiales bacterium</name>
    <dbReference type="NCBI Taxonomy" id="1645740"/>
    <lineage>
        <taxon>Bacteria</taxon>
        <taxon>Pseudomonadati</taxon>
        <taxon>Thermomicrobiota</taxon>
        <taxon>Thermomicrobia</taxon>
        <taxon>Thermomicrobiales</taxon>
        <taxon>environmental samples</taxon>
    </lineage>
</organism>
<keyword evidence="2 7" id="KW-0560">Oxidoreductase</keyword>
<feature type="domain" description="3-hydroxyacyl-CoA dehydrogenase NAD binding" evidence="6">
    <location>
        <begin position="18"/>
        <end position="195"/>
    </location>
</feature>
<evidence type="ECO:0000259" key="5">
    <source>
        <dbReference type="Pfam" id="PF00725"/>
    </source>
</evidence>
<comment type="similarity">
    <text evidence="1">Belongs to the 3-hydroxyacyl-CoA dehydrogenase family.</text>
</comment>
<proteinExistence type="inferred from homology"/>
<dbReference type="EMBL" id="CADCWF010000333">
    <property type="protein sequence ID" value="CAA9579279.1"/>
    <property type="molecule type" value="Genomic_DNA"/>
</dbReference>
<dbReference type="GO" id="GO:0008691">
    <property type="term" value="F:3-hydroxybutyryl-CoA dehydrogenase activity"/>
    <property type="evidence" value="ECO:0007669"/>
    <property type="project" value="UniProtKB-EC"/>
</dbReference>
<dbReference type="InterPro" id="IPR036291">
    <property type="entry name" value="NAD(P)-bd_dom_sf"/>
</dbReference>
<dbReference type="Gene3D" id="1.10.1040.10">
    <property type="entry name" value="N-(1-d-carboxylethyl)-l-norvaline Dehydrogenase, domain 2"/>
    <property type="match status" value="1"/>
</dbReference>
<feature type="binding site" evidence="4">
    <location>
        <position position="45"/>
    </location>
    <ligand>
        <name>NAD(+)</name>
        <dbReference type="ChEBI" id="CHEBI:57540"/>
    </ligand>
</feature>
<dbReference type="GO" id="GO:0070403">
    <property type="term" value="F:NAD+ binding"/>
    <property type="evidence" value="ECO:0007669"/>
    <property type="project" value="InterPro"/>
</dbReference>
<dbReference type="InterPro" id="IPR006180">
    <property type="entry name" value="3-OHacyl-CoA_DH_CS"/>
</dbReference>
<dbReference type="InterPro" id="IPR006108">
    <property type="entry name" value="3HC_DH_C"/>
</dbReference>
<name>A0A6J4VHW3_9BACT</name>
<feature type="binding site" evidence="4">
    <location>
        <position position="286"/>
    </location>
    <ligand>
        <name>NAD(+)</name>
        <dbReference type="ChEBI" id="CHEBI:57540"/>
    </ligand>
</feature>
<dbReference type="InterPro" id="IPR013328">
    <property type="entry name" value="6PGD_dom2"/>
</dbReference>
<feature type="binding site" evidence="4">
    <location>
        <begin position="22"/>
        <end position="27"/>
    </location>
    <ligand>
        <name>NAD(+)</name>
        <dbReference type="ChEBI" id="CHEBI:57540"/>
    </ligand>
</feature>
<dbReference type="PANTHER" id="PTHR48075:SF5">
    <property type="entry name" value="3-HYDROXYBUTYRYL-COA DEHYDROGENASE"/>
    <property type="match status" value="1"/>
</dbReference>
<reference evidence="7" key="1">
    <citation type="submission" date="2020-02" db="EMBL/GenBank/DDBJ databases">
        <authorList>
            <person name="Meier V. D."/>
        </authorList>
    </citation>
    <scope>NUCLEOTIDE SEQUENCE</scope>
    <source>
        <strain evidence="7">AVDCRST_MAG59</strain>
    </source>
</reference>